<sequence>MKRVLVVVLLIASLQIRAQEAEINQLMDDWHQAAANADYESYFDVIAEDGYYLGTDESEVWTKGEFQTFCEPYFAQKNTWDFHPKRRKVFLSQDQKMAWFEEVLETWMGPCRGSGVLMHDGAQWQINQYNLAVLVSNENIKSYLEILAREKR</sequence>
<protein>
    <submittedName>
        <fullName evidence="3">SnoaL-like domain-containing protein</fullName>
    </submittedName>
</protein>
<dbReference type="RefSeq" id="WP_073123182.1">
    <property type="nucleotide sequence ID" value="NZ_FRAA01000005.1"/>
</dbReference>
<organism evidence="3 4">
    <name type="scientific">Reichenbachiella agariperforans</name>
    <dbReference type="NCBI Taxonomy" id="156994"/>
    <lineage>
        <taxon>Bacteria</taxon>
        <taxon>Pseudomonadati</taxon>
        <taxon>Bacteroidota</taxon>
        <taxon>Cytophagia</taxon>
        <taxon>Cytophagales</taxon>
        <taxon>Reichenbachiellaceae</taxon>
        <taxon>Reichenbachiella</taxon>
    </lineage>
</organism>
<evidence type="ECO:0000313" key="3">
    <source>
        <dbReference type="EMBL" id="SHK46827.1"/>
    </source>
</evidence>
<dbReference type="Gene3D" id="3.10.450.50">
    <property type="match status" value="1"/>
</dbReference>
<name>A0A1M6SQB3_REIAG</name>
<dbReference type="EMBL" id="FRAA01000005">
    <property type="protein sequence ID" value="SHK46827.1"/>
    <property type="molecule type" value="Genomic_DNA"/>
</dbReference>
<keyword evidence="4" id="KW-1185">Reference proteome</keyword>
<dbReference type="STRING" id="156994.SAMN04488028_105105"/>
<proteinExistence type="predicted"/>
<dbReference type="SUPFAM" id="SSF54427">
    <property type="entry name" value="NTF2-like"/>
    <property type="match status" value="1"/>
</dbReference>
<keyword evidence="1" id="KW-0732">Signal</keyword>
<feature type="chain" id="PRO_5012725949" evidence="1">
    <location>
        <begin position="19"/>
        <end position="152"/>
    </location>
</feature>
<evidence type="ECO:0000259" key="2">
    <source>
        <dbReference type="Pfam" id="PF13474"/>
    </source>
</evidence>
<evidence type="ECO:0000256" key="1">
    <source>
        <dbReference type="SAM" id="SignalP"/>
    </source>
</evidence>
<dbReference type="AlphaFoldDB" id="A0A1M6SQB3"/>
<reference evidence="4" key="1">
    <citation type="submission" date="2016-11" db="EMBL/GenBank/DDBJ databases">
        <authorList>
            <person name="Varghese N."/>
            <person name="Submissions S."/>
        </authorList>
    </citation>
    <scope>NUCLEOTIDE SEQUENCE [LARGE SCALE GENOMIC DNA]</scope>
    <source>
        <strain evidence="4">DSM 26134</strain>
    </source>
</reference>
<accession>A0A1M6SQB3</accession>
<feature type="signal peptide" evidence="1">
    <location>
        <begin position="1"/>
        <end position="18"/>
    </location>
</feature>
<feature type="domain" description="SnoaL-like" evidence="2">
    <location>
        <begin position="23"/>
        <end position="134"/>
    </location>
</feature>
<dbReference type="InterPro" id="IPR037401">
    <property type="entry name" value="SnoaL-like"/>
</dbReference>
<gene>
    <name evidence="3" type="ORF">SAMN04488028_105105</name>
</gene>
<dbReference type="Proteomes" id="UP000184474">
    <property type="component" value="Unassembled WGS sequence"/>
</dbReference>
<evidence type="ECO:0000313" key="4">
    <source>
        <dbReference type="Proteomes" id="UP000184474"/>
    </source>
</evidence>
<dbReference type="Pfam" id="PF13474">
    <property type="entry name" value="SnoaL_3"/>
    <property type="match status" value="1"/>
</dbReference>
<dbReference type="InterPro" id="IPR032710">
    <property type="entry name" value="NTF2-like_dom_sf"/>
</dbReference>